<protein>
    <recommendedName>
        <fullName evidence="2">Macro domain-containing protein</fullName>
    </recommendedName>
</protein>
<accession>A0A2R5G2L6</accession>
<evidence type="ECO:0000313" key="3">
    <source>
        <dbReference type="EMBL" id="GBG22713.1"/>
    </source>
</evidence>
<dbReference type="PROSITE" id="PS51154">
    <property type="entry name" value="MACRO"/>
    <property type="match status" value="1"/>
</dbReference>
<gene>
    <name evidence="3" type="ORF">NIES4072_64250</name>
</gene>
<dbReference type="PANTHER" id="PTHR12521">
    <property type="entry name" value="PROTEIN C6ORF130"/>
    <property type="match status" value="1"/>
</dbReference>
<dbReference type="EMBL" id="BDUD01000002">
    <property type="protein sequence ID" value="GBG22713.1"/>
    <property type="molecule type" value="Genomic_DNA"/>
</dbReference>
<proteinExistence type="predicted"/>
<dbReference type="GO" id="GO:0140291">
    <property type="term" value="P:peptidyl-glutamate ADP-deribosylation"/>
    <property type="evidence" value="ECO:0007669"/>
    <property type="project" value="TreeGrafter"/>
</dbReference>
<dbReference type="AlphaFoldDB" id="A0A2R5G2L6"/>
<dbReference type="Gene3D" id="3.40.220.10">
    <property type="entry name" value="Leucine Aminopeptidase, subunit E, domain 1"/>
    <property type="match status" value="1"/>
</dbReference>
<feature type="domain" description="Macro" evidence="2">
    <location>
        <begin position="1"/>
        <end position="61"/>
    </location>
</feature>
<dbReference type="InterPro" id="IPR043472">
    <property type="entry name" value="Macro_dom-like"/>
</dbReference>
<keyword evidence="4" id="KW-1185">Reference proteome</keyword>
<evidence type="ECO:0000256" key="1">
    <source>
        <dbReference type="ARBA" id="ARBA00035885"/>
    </source>
</evidence>
<dbReference type="Proteomes" id="UP000245124">
    <property type="component" value="Unassembled WGS sequence"/>
</dbReference>
<dbReference type="PANTHER" id="PTHR12521:SF0">
    <property type="entry name" value="ADP-RIBOSE GLYCOHYDROLASE OARD1"/>
    <property type="match status" value="1"/>
</dbReference>
<comment type="catalytic activity">
    <reaction evidence="1">
        <text>an N-(ADP-alpha-D-ribosyl)-thymidine in DNA + H2O = a thymidine in DNA + ADP-D-ribose</text>
        <dbReference type="Rhea" id="RHEA:71655"/>
        <dbReference type="Rhea" id="RHEA-COMP:13556"/>
        <dbReference type="Rhea" id="RHEA-COMP:18051"/>
        <dbReference type="ChEBI" id="CHEBI:15377"/>
        <dbReference type="ChEBI" id="CHEBI:57967"/>
        <dbReference type="ChEBI" id="CHEBI:137386"/>
        <dbReference type="ChEBI" id="CHEBI:191199"/>
    </reaction>
    <physiologicalReaction direction="left-to-right" evidence="1">
        <dbReference type="Rhea" id="RHEA:71656"/>
    </physiologicalReaction>
</comment>
<reference evidence="3 4" key="1">
    <citation type="submission" date="2017-06" db="EMBL/GenBank/DDBJ databases">
        <title>Genome sequencing of cyanobaciteial culture collection at National Institute for Environmental Studies (NIES).</title>
        <authorList>
            <person name="Hirose Y."/>
            <person name="Shimura Y."/>
            <person name="Fujisawa T."/>
            <person name="Nakamura Y."/>
            <person name="Kawachi M."/>
        </authorList>
    </citation>
    <scope>NUCLEOTIDE SEQUENCE [LARGE SCALE GENOMIC DNA]</scope>
    <source>
        <strain evidence="3 4">NIES-4072</strain>
    </source>
</reference>
<organism evidence="3 4">
    <name type="scientific">Nostoc commune NIES-4072</name>
    <dbReference type="NCBI Taxonomy" id="2005467"/>
    <lineage>
        <taxon>Bacteria</taxon>
        <taxon>Bacillati</taxon>
        <taxon>Cyanobacteriota</taxon>
        <taxon>Cyanophyceae</taxon>
        <taxon>Nostocales</taxon>
        <taxon>Nostocaceae</taxon>
        <taxon>Nostoc</taxon>
    </lineage>
</organism>
<comment type="caution">
    <text evidence="3">The sequence shown here is derived from an EMBL/GenBank/DDBJ whole genome shotgun (WGS) entry which is preliminary data.</text>
</comment>
<dbReference type="InterPro" id="IPR050892">
    <property type="entry name" value="ADP-ribose_metab_enzymes"/>
</dbReference>
<name>A0A2R5G2L6_NOSCO</name>
<sequence>MFEFKQGNLLEEEAEALVNTVNCVGIMGKGIALQFKQAYPASATMRKPVKLVKSSQDGCLS</sequence>
<dbReference type="InterPro" id="IPR002589">
    <property type="entry name" value="Macro_dom"/>
</dbReference>
<dbReference type="SUPFAM" id="SSF52949">
    <property type="entry name" value="Macro domain-like"/>
    <property type="match status" value="1"/>
</dbReference>
<evidence type="ECO:0000259" key="2">
    <source>
        <dbReference type="PROSITE" id="PS51154"/>
    </source>
</evidence>
<evidence type="ECO:0000313" key="4">
    <source>
        <dbReference type="Proteomes" id="UP000245124"/>
    </source>
</evidence>